<protein>
    <recommendedName>
        <fullName evidence="8">RWP-RK domain-containing protein</fullName>
    </recommendedName>
</protein>
<dbReference type="PANTHER" id="PTHR46373">
    <property type="entry name" value="PROTEIN RKD4"/>
    <property type="match status" value="1"/>
</dbReference>
<feature type="compositionally biased region" description="Low complexity" evidence="7">
    <location>
        <begin position="423"/>
        <end position="437"/>
    </location>
</feature>
<dbReference type="GO" id="GO:0003677">
    <property type="term" value="F:DNA binding"/>
    <property type="evidence" value="ECO:0007669"/>
    <property type="project" value="UniProtKB-KW"/>
</dbReference>
<gene>
    <name evidence="9" type="ORF">HYH03_013225</name>
</gene>
<dbReference type="PROSITE" id="PS51519">
    <property type="entry name" value="RWP_RK"/>
    <property type="match status" value="1"/>
</dbReference>
<feature type="compositionally biased region" description="Gly residues" evidence="7">
    <location>
        <begin position="438"/>
        <end position="458"/>
    </location>
</feature>
<dbReference type="Proteomes" id="UP000612055">
    <property type="component" value="Unassembled WGS sequence"/>
</dbReference>
<feature type="region of interest" description="Disordered" evidence="7">
    <location>
        <begin position="405"/>
        <end position="467"/>
    </location>
</feature>
<organism evidence="9 10">
    <name type="scientific">Edaphochlamys debaryana</name>
    <dbReference type="NCBI Taxonomy" id="47281"/>
    <lineage>
        <taxon>Eukaryota</taxon>
        <taxon>Viridiplantae</taxon>
        <taxon>Chlorophyta</taxon>
        <taxon>core chlorophytes</taxon>
        <taxon>Chlorophyceae</taxon>
        <taxon>CS clade</taxon>
        <taxon>Chlamydomonadales</taxon>
        <taxon>Chlamydomonadales incertae sedis</taxon>
        <taxon>Edaphochlamys</taxon>
    </lineage>
</organism>
<feature type="domain" description="RWP-RK" evidence="8">
    <location>
        <begin position="451"/>
        <end position="535"/>
    </location>
</feature>
<name>A0A836BTM1_9CHLO</name>
<evidence type="ECO:0000256" key="2">
    <source>
        <dbReference type="ARBA" id="ARBA00023015"/>
    </source>
</evidence>
<evidence type="ECO:0000256" key="7">
    <source>
        <dbReference type="SAM" id="MobiDB-lite"/>
    </source>
</evidence>
<keyword evidence="6" id="KW-0539">Nucleus</keyword>
<feature type="region of interest" description="Disordered" evidence="7">
    <location>
        <begin position="573"/>
        <end position="614"/>
    </location>
</feature>
<dbReference type="Pfam" id="PF02042">
    <property type="entry name" value="RWP-RK"/>
    <property type="match status" value="1"/>
</dbReference>
<keyword evidence="2" id="KW-0805">Transcription regulation</keyword>
<comment type="function">
    <text evidence="1">Putative transcription factor.</text>
</comment>
<keyword evidence="10" id="KW-1185">Reference proteome</keyword>
<evidence type="ECO:0000313" key="9">
    <source>
        <dbReference type="EMBL" id="KAG2488232.1"/>
    </source>
</evidence>
<dbReference type="AlphaFoldDB" id="A0A836BTM1"/>
<evidence type="ECO:0000256" key="1">
    <source>
        <dbReference type="ARBA" id="ARBA00004049"/>
    </source>
</evidence>
<evidence type="ECO:0000256" key="3">
    <source>
        <dbReference type="ARBA" id="ARBA00023054"/>
    </source>
</evidence>
<keyword evidence="3" id="KW-0175">Coiled coil</keyword>
<evidence type="ECO:0000256" key="5">
    <source>
        <dbReference type="ARBA" id="ARBA00023163"/>
    </source>
</evidence>
<reference evidence="9" key="1">
    <citation type="journal article" date="2020" name="bioRxiv">
        <title>Comparative genomics of Chlamydomonas.</title>
        <authorList>
            <person name="Craig R.J."/>
            <person name="Hasan A.R."/>
            <person name="Ness R.W."/>
            <person name="Keightley P.D."/>
        </authorList>
    </citation>
    <scope>NUCLEOTIDE SEQUENCE</scope>
    <source>
        <strain evidence="9">CCAP 11/70</strain>
    </source>
</reference>
<dbReference type="OrthoDB" id="552509at2759"/>
<dbReference type="InterPro" id="IPR003035">
    <property type="entry name" value="RWP-RK_dom"/>
</dbReference>
<comment type="caution">
    <text evidence="9">The sequence shown here is derived from an EMBL/GenBank/DDBJ whole genome shotgun (WGS) entry which is preliminary data.</text>
</comment>
<evidence type="ECO:0000259" key="8">
    <source>
        <dbReference type="PROSITE" id="PS51519"/>
    </source>
</evidence>
<evidence type="ECO:0000256" key="4">
    <source>
        <dbReference type="ARBA" id="ARBA00023125"/>
    </source>
</evidence>
<evidence type="ECO:0000313" key="10">
    <source>
        <dbReference type="Proteomes" id="UP000612055"/>
    </source>
</evidence>
<dbReference type="InterPro" id="IPR044607">
    <property type="entry name" value="RKD-like"/>
</dbReference>
<proteinExistence type="predicted"/>
<feature type="compositionally biased region" description="Gly residues" evidence="7">
    <location>
        <begin position="576"/>
        <end position="589"/>
    </location>
</feature>
<keyword evidence="5" id="KW-0804">Transcription</keyword>
<keyword evidence="4" id="KW-0238">DNA-binding</keyword>
<accession>A0A836BTM1</accession>
<dbReference type="PANTHER" id="PTHR46373:SF2">
    <property type="entry name" value="RWP-RK DOMAIN-CONTAINING PROTEIN"/>
    <property type="match status" value="1"/>
</dbReference>
<dbReference type="GO" id="GO:0003700">
    <property type="term" value="F:DNA-binding transcription factor activity"/>
    <property type="evidence" value="ECO:0007669"/>
    <property type="project" value="InterPro"/>
</dbReference>
<evidence type="ECO:0000256" key="6">
    <source>
        <dbReference type="ARBA" id="ARBA00023242"/>
    </source>
</evidence>
<sequence>MLGRVSSNMDYEASSPACWDTVSGVPAPPASSPCVDAMSPALGPCGGFSSGRALSLSLSSTASGFQARNGATGSYAAAGYPPASLGGAPPTALPWPWTRPPPPATMPPTQPLPQLHPLLHPFAARDPCSLGMGAGTGVGPCFAQPQRSAPPAHVASFCPAGSVRGPAGSARGPAGPMLPFASAPLPSSPPLALISAQPVATRMLVEQSKGVVIDRLLRGTEADSLASLLQEIAAAPWPPLPPCWNAPSTQVPSAAQVAATAAVTEAAAARLWPAEPRVPTFAAVAVAARPVAAAGSSAAATMAPALPPAALFVAAAVQELAPSSSSAAAAAAAPSQISSGSGARSPLLLAPPLILAETQPPSALPAAAVGPLSVPPGPRSTAELTTAAAAAEPAEVTAAAAAPALVPVRSGDKHRRSGSPVRGSGAPSPTASAAASGGASGGGATGGGGGAPDGANGEGDGEGDGEGTTLEAIRATFDLPVRQAAKRLGMGGTQLKRRCRALGIRRWPQRKLASLARVAEAVAADAGLAEEQKQELLRSAALSRAEILQDPDAPLREELAAYRQNTYKLAMARRQGGSGGGGGSMGGDGGDAKAGRRGGGARALPSEDEGSDSD</sequence>
<dbReference type="EMBL" id="JAEHOE010000086">
    <property type="protein sequence ID" value="KAG2488232.1"/>
    <property type="molecule type" value="Genomic_DNA"/>
</dbReference>